<dbReference type="Pfam" id="PF00498">
    <property type="entry name" value="FHA"/>
    <property type="match status" value="1"/>
</dbReference>
<dbReference type="Pfam" id="PF03368">
    <property type="entry name" value="Dicer_dimer"/>
    <property type="match status" value="1"/>
</dbReference>
<dbReference type="Gene3D" id="3.30.160.20">
    <property type="match status" value="1"/>
</dbReference>
<sequence length="557" mass="61985">MSFAVPSVPTKSSRNSENGVTATSISDAADVEKTSQGNVESKSTFAVPSLPVKKQTAMAPPPPPLFPKDNETPRKDGSTQEKRSVQASNDTKQPVVNAPPLKYQKPAWSGYPNQQFYFEVIKNGIVVEKINAPEKEFIVIGRLPMCDLEMEHPSLSRYHAVVQFKSNGECFIYDLNSSHGTKLNKNKIPPGMHVSLKPGDQLRFGESTRIYLFQTEEAVDQEEEERKMVAALIERQNKSRAQQREQDDEEEQEFNWGMPEDAVDEDDMDEEMMDGSVRRAVDPDAYYRKDPKKALRNYLESRGYSCEFEVEEDGPGHAREYTARIRLPIETSMGPVYGQAVSGRRKDAEREAALDACIQLDSKGMLATKSSSEGPSQAKSKKMEQSDDDDDDDFYDRTVKKKSSAAKKEQKAETHESLLEKHRVLQIDMAALEVKIEEYDANAEKKKQLEASGDIDAYIAFLEKSGGDSKAKMQQSLMAMKKEERRLKQLIEFTKPMDIMAKIGTNASATTPVKSDSSPAVDASSSGNGKHHIENDAAAVGEVKKPRILGPSLPPSS</sequence>
<evidence type="ECO:0000313" key="7">
    <source>
        <dbReference type="Proteomes" id="UP000703661"/>
    </source>
</evidence>
<dbReference type="AlphaFoldDB" id="A0A9P6T4A4"/>
<gene>
    <name evidence="6" type="primary">SLC4A1AP</name>
    <name evidence="6" type="ORF">BGZ80_011536</name>
</gene>
<evidence type="ECO:0000256" key="3">
    <source>
        <dbReference type="SAM" id="MobiDB-lite"/>
    </source>
</evidence>
<name>A0A9P6T4A4_9FUNG</name>
<protein>
    <submittedName>
        <fullName evidence="6">Kanadaptin</fullName>
    </submittedName>
</protein>
<dbReference type="GO" id="GO:0016891">
    <property type="term" value="F:RNA endonuclease activity producing 5'-phosphomonoesters, hydrolytic mechanism"/>
    <property type="evidence" value="ECO:0007669"/>
    <property type="project" value="InterPro"/>
</dbReference>
<dbReference type="OrthoDB" id="444265at2759"/>
<dbReference type="InterPro" id="IPR005034">
    <property type="entry name" value="Dicer_dimerisation"/>
</dbReference>
<dbReference type="SUPFAM" id="SSF54768">
    <property type="entry name" value="dsRNA-binding domain-like"/>
    <property type="match status" value="1"/>
</dbReference>
<feature type="compositionally biased region" description="Polar residues" evidence="3">
    <location>
        <begin position="505"/>
        <end position="514"/>
    </location>
</feature>
<dbReference type="SMART" id="SM00358">
    <property type="entry name" value="DSRM"/>
    <property type="match status" value="1"/>
</dbReference>
<feature type="region of interest" description="Disordered" evidence="3">
    <location>
        <begin position="1"/>
        <end position="100"/>
    </location>
</feature>
<feature type="compositionally biased region" description="Basic and acidic residues" evidence="3">
    <location>
        <begin position="68"/>
        <end position="84"/>
    </location>
</feature>
<feature type="domain" description="DRBM" evidence="5">
    <location>
        <begin position="290"/>
        <end position="362"/>
    </location>
</feature>
<dbReference type="GO" id="GO:0003723">
    <property type="term" value="F:RNA binding"/>
    <property type="evidence" value="ECO:0007669"/>
    <property type="project" value="UniProtKB-UniRule"/>
</dbReference>
<dbReference type="Gene3D" id="2.60.200.20">
    <property type="match status" value="1"/>
</dbReference>
<feature type="compositionally biased region" description="Polar residues" evidence="3">
    <location>
        <begin position="34"/>
        <end position="46"/>
    </location>
</feature>
<dbReference type="SUPFAM" id="SSF49879">
    <property type="entry name" value="SMAD/FHA domain"/>
    <property type="match status" value="1"/>
</dbReference>
<feature type="compositionally biased region" description="Polar residues" evidence="3">
    <location>
        <begin position="85"/>
        <end position="94"/>
    </location>
</feature>
<evidence type="ECO:0000259" key="4">
    <source>
        <dbReference type="PROSITE" id="PS50006"/>
    </source>
</evidence>
<dbReference type="InterPro" id="IPR008984">
    <property type="entry name" value="SMAD_FHA_dom_sf"/>
</dbReference>
<feature type="compositionally biased region" description="Polar residues" evidence="3">
    <location>
        <begin position="368"/>
        <end position="378"/>
    </location>
</feature>
<feature type="region of interest" description="Disordered" evidence="3">
    <location>
        <begin position="236"/>
        <end position="266"/>
    </location>
</feature>
<dbReference type="InterPro" id="IPR000253">
    <property type="entry name" value="FHA_dom"/>
</dbReference>
<evidence type="ECO:0000313" key="6">
    <source>
        <dbReference type="EMBL" id="KAG0022655.1"/>
    </source>
</evidence>
<dbReference type="EMBL" id="JAAAID010000094">
    <property type="protein sequence ID" value="KAG0022655.1"/>
    <property type="molecule type" value="Genomic_DNA"/>
</dbReference>
<dbReference type="CDD" id="cd22677">
    <property type="entry name" value="FHA_Kanadaptin"/>
    <property type="match status" value="1"/>
</dbReference>
<reference evidence="6" key="1">
    <citation type="journal article" date="2020" name="Fungal Divers.">
        <title>Resolving the Mortierellaceae phylogeny through synthesis of multi-gene phylogenetics and phylogenomics.</title>
        <authorList>
            <person name="Vandepol N."/>
            <person name="Liber J."/>
            <person name="Desiro A."/>
            <person name="Na H."/>
            <person name="Kennedy M."/>
            <person name="Barry K."/>
            <person name="Grigoriev I.V."/>
            <person name="Miller A.N."/>
            <person name="O'Donnell K."/>
            <person name="Stajich J.E."/>
            <person name="Bonito G."/>
        </authorList>
    </citation>
    <scope>NUCLEOTIDE SEQUENCE</scope>
    <source>
        <strain evidence="6">NRRL 2769</strain>
    </source>
</reference>
<dbReference type="Proteomes" id="UP000703661">
    <property type="component" value="Unassembled WGS sequence"/>
</dbReference>
<dbReference type="InterPro" id="IPR050923">
    <property type="entry name" value="Cell_Proc_Reg/RNA_Proc"/>
</dbReference>
<dbReference type="PROSITE" id="PS50137">
    <property type="entry name" value="DS_RBD"/>
    <property type="match status" value="1"/>
</dbReference>
<dbReference type="PROSITE" id="PS50006">
    <property type="entry name" value="FHA_DOMAIN"/>
    <property type="match status" value="1"/>
</dbReference>
<feature type="domain" description="FHA" evidence="4">
    <location>
        <begin position="138"/>
        <end position="188"/>
    </location>
</feature>
<feature type="coiled-coil region" evidence="2">
    <location>
        <begin position="422"/>
        <end position="490"/>
    </location>
</feature>
<feature type="compositionally biased region" description="Low complexity" evidence="3">
    <location>
        <begin position="515"/>
        <end position="526"/>
    </location>
</feature>
<dbReference type="CDD" id="cd19856">
    <property type="entry name" value="DSRM_Kanadaptin"/>
    <property type="match status" value="1"/>
</dbReference>
<keyword evidence="7" id="KW-1185">Reference proteome</keyword>
<dbReference type="InterPro" id="IPR014720">
    <property type="entry name" value="dsRBD_dom"/>
</dbReference>
<dbReference type="SMART" id="SM00240">
    <property type="entry name" value="FHA"/>
    <property type="match status" value="1"/>
</dbReference>
<feature type="region of interest" description="Disordered" evidence="3">
    <location>
        <begin position="505"/>
        <end position="557"/>
    </location>
</feature>
<keyword evidence="1" id="KW-0694">RNA-binding</keyword>
<evidence type="ECO:0000256" key="2">
    <source>
        <dbReference type="SAM" id="Coils"/>
    </source>
</evidence>
<accession>A0A9P6T4A4</accession>
<keyword evidence="2" id="KW-0175">Coiled coil</keyword>
<evidence type="ECO:0000259" key="5">
    <source>
        <dbReference type="PROSITE" id="PS50137"/>
    </source>
</evidence>
<organism evidence="6 7">
    <name type="scientific">Entomortierella chlamydospora</name>
    <dbReference type="NCBI Taxonomy" id="101097"/>
    <lineage>
        <taxon>Eukaryota</taxon>
        <taxon>Fungi</taxon>
        <taxon>Fungi incertae sedis</taxon>
        <taxon>Mucoromycota</taxon>
        <taxon>Mortierellomycotina</taxon>
        <taxon>Mortierellomycetes</taxon>
        <taxon>Mortierellales</taxon>
        <taxon>Mortierellaceae</taxon>
        <taxon>Entomortierella</taxon>
    </lineage>
</organism>
<proteinExistence type="predicted"/>
<evidence type="ECO:0000256" key="1">
    <source>
        <dbReference type="PROSITE-ProRule" id="PRU00266"/>
    </source>
</evidence>
<feature type="compositionally biased region" description="Polar residues" evidence="3">
    <location>
        <begin position="9"/>
        <end position="26"/>
    </location>
</feature>
<feature type="compositionally biased region" description="Basic and acidic residues" evidence="3">
    <location>
        <begin position="406"/>
        <end position="417"/>
    </location>
</feature>
<feature type="region of interest" description="Disordered" evidence="3">
    <location>
        <begin position="365"/>
        <end position="417"/>
    </location>
</feature>
<dbReference type="PANTHER" id="PTHR23308">
    <property type="entry name" value="NUCLEAR INHIBITOR OF PROTEIN PHOSPHATASE-1"/>
    <property type="match status" value="1"/>
</dbReference>
<comment type="caution">
    <text evidence="6">The sequence shown here is derived from an EMBL/GenBank/DDBJ whole genome shotgun (WGS) entry which is preliminary data.</text>
</comment>